<protein>
    <recommendedName>
        <fullName evidence="2">Rubisco accumulation factor 1 C-terminal domain-containing protein</fullName>
    </recommendedName>
</protein>
<gene>
    <name evidence="3" type="ORF">CDEB00056_LOCUS4831</name>
</gene>
<dbReference type="EMBL" id="HBIO01006580">
    <property type="protein sequence ID" value="CAE0459990.1"/>
    <property type="molecule type" value="Transcribed_RNA"/>
</dbReference>
<accession>A0A7S3PYS7</accession>
<organism evidence="3">
    <name type="scientific">Chaetoceros debilis</name>
    <dbReference type="NCBI Taxonomy" id="122233"/>
    <lineage>
        <taxon>Eukaryota</taxon>
        <taxon>Sar</taxon>
        <taxon>Stramenopiles</taxon>
        <taxon>Ochrophyta</taxon>
        <taxon>Bacillariophyta</taxon>
        <taxon>Coscinodiscophyceae</taxon>
        <taxon>Chaetocerotophycidae</taxon>
        <taxon>Chaetocerotales</taxon>
        <taxon>Chaetocerotaceae</taxon>
        <taxon>Chaetoceros</taxon>
    </lineage>
</organism>
<proteinExistence type="predicted"/>
<dbReference type="InterPro" id="IPR040858">
    <property type="entry name" value="Raf1_C"/>
</dbReference>
<dbReference type="Pfam" id="PF18087">
    <property type="entry name" value="RuBisCo_chap_C"/>
    <property type="match status" value="1"/>
</dbReference>
<evidence type="ECO:0000259" key="2">
    <source>
        <dbReference type="Pfam" id="PF18087"/>
    </source>
</evidence>
<sequence length="221" mass="24110">MKGSLIVSTLALATSVEGWVSQNGPALRKNTSKLFSQEIGTDGNLHGESSCFMPLEQVDEEYFAPRIIQIAGMYPGVTKEEILSVTSEQPAEKGQWAYDFSDPDGPQMGTVALPGCEIIDLCEDPAVIIAEHFALGVPLPEVLTDPVDLLVVVDRAKKTFAERKFLVMDVPGKGIVIKAYSTKAEMPEGGEVIGRVDFVQVPWLPCMKKKKSGFQEDDSLY</sequence>
<feature type="signal peptide" evidence="1">
    <location>
        <begin position="1"/>
        <end position="18"/>
    </location>
</feature>
<reference evidence="3" key="1">
    <citation type="submission" date="2021-01" db="EMBL/GenBank/DDBJ databases">
        <authorList>
            <person name="Corre E."/>
            <person name="Pelletier E."/>
            <person name="Niang G."/>
            <person name="Scheremetjew M."/>
            <person name="Finn R."/>
            <person name="Kale V."/>
            <person name="Holt S."/>
            <person name="Cochrane G."/>
            <person name="Meng A."/>
            <person name="Brown T."/>
            <person name="Cohen L."/>
        </authorList>
    </citation>
    <scope>NUCLEOTIDE SEQUENCE</scope>
    <source>
        <strain evidence="3">MM31A-1</strain>
    </source>
</reference>
<dbReference type="AlphaFoldDB" id="A0A7S3PYS7"/>
<evidence type="ECO:0000256" key="1">
    <source>
        <dbReference type="SAM" id="SignalP"/>
    </source>
</evidence>
<keyword evidence="1" id="KW-0732">Signal</keyword>
<evidence type="ECO:0000313" key="3">
    <source>
        <dbReference type="EMBL" id="CAE0459990.1"/>
    </source>
</evidence>
<feature type="chain" id="PRO_5030823623" description="Rubisco accumulation factor 1 C-terminal domain-containing protein" evidence="1">
    <location>
        <begin position="19"/>
        <end position="221"/>
    </location>
</feature>
<name>A0A7S3PYS7_9STRA</name>
<feature type="domain" description="Rubisco accumulation factor 1 C-terminal" evidence="2">
    <location>
        <begin position="58"/>
        <end position="193"/>
    </location>
</feature>